<dbReference type="AlphaFoldDB" id="A8Q9Y3"/>
<dbReference type="InParanoid" id="A8Q9Y3"/>
<feature type="signal peptide" evidence="2">
    <location>
        <begin position="1"/>
        <end position="19"/>
    </location>
</feature>
<proteinExistence type="inferred from homology"/>
<dbReference type="InterPro" id="IPR029033">
    <property type="entry name" value="His_PPase_superfam"/>
</dbReference>
<name>A8Q9Y3_MALGO</name>
<comment type="similarity">
    <text evidence="1">Belongs to the histidine acid phosphatase family.</text>
</comment>
<dbReference type="Proteomes" id="UP000008837">
    <property type="component" value="Unassembled WGS sequence"/>
</dbReference>
<dbReference type="RefSeq" id="XP_001729100.1">
    <property type="nucleotide sequence ID" value="XM_001729048.1"/>
</dbReference>
<dbReference type="InterPro" id="IPR050645">
    <property type="entry name" value="Histidine_acid_phosphatase"/>
</dbReference>
<keyword evidence="4" id="KW-1185">Reference proteome</keyword>
<dbReference type="Pfam" id="PF00328">
    <property type="entry name" value="His_Phos_2"/>
    <property type="match status" value="1"/>
</dbReference>
<dbReference type="OMA" id="YIWNAAE"/>
<dbReference type="PANTHER" id="PTHR11567:SF195">
    <property type="entry name" value="ACID PHOSPHATASE, PUTATIVE (AFU_ORTHOLOGUE AFUA_3G14570)-RELATED"/>
    <property type="match status" value="1"/>
</dbReference>
<evidence type="ECO:0000256" key="2">
    <source>
        <dbReference type="SAM" id="SignalP"/>
    </source>
</evidence>
<evidence type="ECO:0000256" key="1">
    <source>
        <dbReference type="ARBA" id="ARBA00005375"/>
    </source>
</evidence>
<comment type="caution">
    <text evidence="3">The sequence shown here is derived from an EMBL/GenBank/DDBJ whole genome shotgun (WGS) entry which is preliminary data.</text>
</comment>
<organism evidence="3 4">
    <name type="scientific">Malassezia globosa (strain ATCC MYA-4612 / CBS 7966)</name>
    <name type="common">Dandruff-associated fungus</name>
    <dbReference type="NCBI Taxonomy" id="425265"/>
    <lineage>
        <taxon>Eukaryota</taxon>
        <taxon>Fungi</taxon>
        <taxon>Dikarya</taxon>
        <taxon>Basidiomycota</taxon>
        <taxon>Ustilaginomycotina</taxon>
        <taxon>Malasseziomycetes</taxon>
        <taxon>Malasseziales</taxon>
        <taxon>Malasseziaceae</taxon>
        <taxon>Malassezia</taxon>
    </lineage>
</organism>
<dbReference type="SUPFAM" id="SSF53254">
    <property type="entry name" value="Phosphoglycerate mutase-like"/>
    <property type="match status" value="1"/>
</dbReference>
<dbReference type="GO" id="GO:0016791">
    <property type="term" value="F:phosphatase activity"/>
    <property type="evidence" value="ECO:0007669"/>
    <property type="project" value="TreeGrafter"/>
</dbReference>
<dbReference type="KEGG" id="mgl:MGL_3567"/>
<evidence type="ECO:0000313" key="4">
    <source>
        <dbReference type="Proteomes" id="UP000008837"/>
    </source>
</evidence>
<dbReference type="GeneID" id="5853407"/>
<sequence>MNFLLQLVSLALIASCGLSAKPIDSFYPNLSNPSSIVNPKYDPLMKGGKRETRNGTSDGSYSYCSMPHPNVAFYEEPTPIKNGSIHANLTKLLYIQRHQKRTMYHVFPNGEKEIYFCNDIRPHVYVAPSADGEIQPMPVFAQTYVDFLNPLYRAFTNSTCQFPQITLGGFLDGVQHGKELRELYGDKYHVIPDQPDPHRVWMRSSTAALTQDSASGVLRGIWPDVQGPLPLFQQADQVDTHEPSCDRADSLLSAAKKTDVWKKHLSVTKHLRKELEAILQTNVSDWQSDWDHYNDNFQARLCNGYQLPCSNNDPTKCVTKDQARKVFAAGDWEYNYYWVARDNVTEAIRLTSGLYIKDLIEQLKEMNSGNSDLQYVHHFMHDGDIGPLAGSLGIKSLRWPGMASNIAIELWTANDGKNYVRALYSGHTIHSRYGNMEWMPFDDFISYWSKFVPANFVSQCKKSL</sequence>
<feature type="chain" id="PRO_5002725208" evidence="2">
    <location>
        <begin position="20"/>
        <end position="464"/>
    </location>
</feature>
<dbReference type="OrthoDB" id="10262962at2759"/>
<accession>A8Q9Y3</accession>
<dbReference type="VEuPathDB" id="FungiDB:MGL_3567"/>
<evidence type="ECO:0000313" key="3">
    <source>
        <dbReference type="EMBL" id="EDP41886.1"/>
    </source>
</evidence>
<dbReference type="PANTHER" id="PTHR11567">
    <property type="entry name" value="ACID PHOSPHATASE-RELATED"/>
    <property type="match status" value="1"/>
</dbReference>
<dbReference type="InterPro" id="IPR000560">
    <property type="entry name" value="His_Pase_clade-2"/>
</dbReference>
<protein>
    <submittedName>
        <fullName evidence="3">Hypothetical histidine acid phosphatase</fullName>
    </submittedName>
</protein>
<dbReference type="Gene3D" id="3.40.50.1240">
    <property type="entry name" value="Phosphoglycerate mutase-like"/>
    <property type="match status" value="1"/>
</dbReference>
<reference evidence="3 4" key="1">
    <citation type="journal article" date="2007" name="Proc. Natl. Acad. Sci. U.S.A.">
        <title>Dandruff-associated Malassezia genomes reveal convergent and divergent virulence traits shared with plant and human fungal pathogens.</title>
        <authorList>
            <person name="Xu J."/>
            <person name="Saunders C.W."/>
            <person name="Hu P."/>
            <person name="Grant R.A."/>
            <person name="Boekhout T."/>
            <person name="Kuramae E.E."/>
            <person name="Kronstad J.W."/>
            <person name="Deangelis Y.M."/>
            <person name="Reeder N.L."/>
            <person name="Johnstone K.R."/>
            <person name="Leland M."/>
            <person name="Fieno A.M."/>
            <person name="Begley W.M."/>
            <person name="Sun Y."/>
            <person name="Lacey M.P."/>
            <person name="Chaudhary T."/>
            <person name="Keough T."/>
            <person name="Chu L."/>
            <person name="Sears R."/>
            <person name="Yuan B."/>
            <person name="Dawson T.L.Jr."/>
        </authorList>
    </citation>
    <scope>NUCLEOTIDE SEQUENCE [LARGE SCALE GENOMIC DNA]</scope>
    <source>
        <strain evidence="4">ATCC MYA-4612 / CBS 7966</strain>
    </source>
</reference>
<keyword evidence="2" id="KW-0732">Signal</keyword>
<dbReference type="EMBL" id="AAYY01000014">
    <property type="protein sequence ID" value="EDP41886.1"/>
    <property type="molecule type" value="Genomic_DNA"/>
</dbReference>
<gene>
    <name evidence="3" type="ORF">MGL_3567</name>
</gene>